<accession>A0A2K2D5W4</accession>
<reference evidence="2 3" key="1">
    <citation type="journal article" date="2010" name="Nature">
        <title>Genome sequencing and analysis of the model grass Brachypodium distachyon.</title>
        <authorList>
            <consortium name="International Brachypodium Initiative"/>
        </authorList>
    </citation>
    <scope>NUCLEOTIDE SEQUENCE [LARGE SCALE GENOMIC DNA]</scope>
    <source>
        <strain evidence="2 3">Bd21</strain>
    </source>
</reference>
<dbReference type="Gramene" id="PNT69673">
    <property type="protein sequence ID" value="PNT69673"/>
    <property type="gene ID" value="BRADI_3g59841v3"/>
</dbReference>
<dbReference type="EnsemblPlants" id="PNT69673">
    <property type="protein sequence ID" value="PNT69673"/>
    <property type="gene ID" value="BRADI_3g59841v3"/>
</dbReference>
<proteinExistence type="predicted"/>
<feature type="region of interest" description="Disordered" evidence="1">
    <location>
        <begin position="1"/>
        <end position="32"/>
    </location>
</feature>
<keyword evidence="4" id="KW-1185">Reference proteome</keyword>
<dbReference type="EMBL" id="CM000882">
    <property type="protein sequence ID" value="PNT69673.1"/>
    <property type="molecule type" value="Genomic_DNA"/>
</dbReference>
<name>A0A2K2D5W4_BRADI</name>
<reference evidence="3" key="3">
    <citation type="submission" date="2018-08" db="UniProtKB">
        <authorList>
            <consortium name="EnsemblPlants"/>
        </authorList>
    </citation>
    <scope>IDENTIFICATION</scope>
    <source>
        <strain evidence="3">cv. Bd21</strain>
    </source>
</reference>
<dbReference type="InParanoid" id="A0A2K2D5W4"/>
<organism evidence="2">
    <name type="scientific">Brachypodium distachyon</name>
    <name type="common">Purple false brome</name>
    <name type="synonym">Trachynia distachya</name>
    <dbReference type="NCBI Taxonomy" id="15368"/>
    <lineage>
        <taxon>Eukaryota</taxon>
        <taxon>Viridiplantae</taxon>
        <taxon>Streptophyta</taxon>
        <taxon>Embryophyta</taxon>
        <taxon>Tracheophyta</taxon>
        <taxon>Spermatophyta</taxon>
        <taxon>Magnoliopsida</taxon>
        <taxon>Liliopsida</taxon>
        <taxon>Poales</taxon>
        <taxon>Poaceae</taxon>
        <taxon>BOP clade</taxon>
        <taxon>Pooideae</taxon>
        <taxon>Stipodae</taxon>
        <taxon>Brachypodieae</taxon>
        <taxon>Brachypodium</taxon>
    </lineage>
</organism>
<sequence length="104" mass="12185">MTSRFTPPAPGKKPPPAVPSTSCCRRRGRNGESTCCRCWRKWRWGHRVAPMIITTLTVPRQRDEQRHDAHSEHNCRVFTLWHAWEPNLKCYLQFAVLTVQNSTR</sequence>
<feature type="compositionally biased region" description="Pro residues" evidence="1">
    <location>
        <begin position="7"/>
        <end position="18"/>
    </location>
</feature>
<gene>
    <name evidence="2" type="ORF">BRADI_3g59841v3</name>
</gene>
<evidence type="ECO:0000313" key="4">
    <source>
        <dbReference type="Proteomes" id="UP000008810"/>
    </source>
</evidence>
<protein>
    <submittedName>
        <fullName evidence="2 3">Uncharacterized protein</fullName>
    </submittedName>
</protein>
<dbReference type="AlphaFoldDB" id="A0A2K2D5W4"/>
<evidence type="ECO:0000256" key="1">
    <source>
        <dbReference type="SAM" id="MobiDB-lite"/>
    </source>
</evidence>
<reference evidence="2" key="2">
    <citation type="submission" date="2017-06" db="EMBL/GenBank/DDBJ databases">
        <title>WGS assembly of Brachypodium distachyon.</title>
        <authorList>
            <consortium name="The International Brachypodium Initiative"/>
            <person name="Lucas S."/>
            <person name="Harmon-Smith M."/>
            <person name="Lail K."/>
            <person name="Tice H."/>
            <person name="Grimwood J."/>
            <person name="Bruce D."/>
            <person name="Barry K."/>
            <person name="Shu S."/>
            <person name="Lindquist E."/>
            <person name="Wang M."/>
            <person name="Pitluck S."/>
            <person name="Vogel J.P."/>
            <person name="Garvin D.F."/>
            <person name="Mockler T.C."/>
            <person name="Schmutz J."/>
            <person name="Rokhsar D."/>
            <person name="Bevan M.W."/>
        </authorList>
    </citation>
    <scope>NUCLEOTIDE SEQUENCE</scope>
    <source>
        <strain evidence="2">Bd21</strain>
    </source>
</reference>
<evidence type="ECO:0000313" key="3">
    <source>
        <dbReference type="EnsemblPlants" id="PNT69673"/>
    </source>
</evidence>
<evidence type="ECO:0000313" key="2">
    <source>
        <dbReference type="EMBL" id="PNT69673.1"/>
    </source>
</evidence>
<dbReference type="Proteomes" id="UP000008810">
    <property type="component" value="Chromosome 3"/>
</dbReference>